<reference evidence="2 3" key="1">
    <citation type="journal article" date="2021" name="BMC Genomics">
        <title>Datura genome reveals duplications of psychoactive alkaloid biosynthetic genes and high mutation rate following tissue culture.</title>
        <authorList>
            <person name="Rajewski A."/>
            <person name="Carter-House D."/>
            <person name="Stajich J."/>
            <person name="Litt A."/>
        </authorList>
    </citation>
    <scope>NUCLEOTIDE SEQUENCE [LARGE SCALE GENOMIC DNA]</scope>
    <source>
        <strain evidence="2">AR-01</strain>
    </source>
</reference>
<feature type="non-terminal residue" evidence="2">
    <location>
        <position position="1"/>
    </location>
</feature>
<name>A0ABS8S4L2_DATST</name>
<feature type="region of interest" description="Disordered" evidence="1">
    <location>
        <begin position="16"/>
        <end position="45"/>
    </location>
</feature>
<organism evidence="2 3">
    <name type="scientific">Datura stramonium</name>
    <name type="common">Jimsonweed</name>
    <name type="synonym">Common thornapple</name>
    <dbReference type="NCBI Taxonomy" id="4076"/>
    <lineage>
        <taxon>Eukaryota</taxon>
        <taxon>Viridiplantae</taxon>
        <taxon>Streptophyta</taxon>
        <taxon>Embryophyta</taxon>
        <taxon>Tracheophyta</taxon>
        <taxon>Spermatophyta</taxon>
        <taxon>Magnoliopsida</taxon>
        <taxon>eudicotyledons</taxon>
        <taxon>Gunneridae</taxon>
        <taxon>Pentapetalae</taxon>
        <taxon>asterids</taxon>
        <taxon>lamiids</taxon>
        <taxon>Solanales</taxon>
        <taxon>Solanaceae</taxon>
        <taxon>Solanoideae</taxon>
        <taxon>Datureae</taxon>
        <taxon>Datura</taxon>
    </lineage>
</organism>
<evidence type="ECO:0000256" key="1">
    <source>
        <dbReference type="SAM" id="MobiDB-lite"/>
    </source>
</evidence>
<dbReference type="Proteomes" id="UP000823775">
    <property type="component" value="Unassembled WGS sequence"/>
</dbReference>
<gene>
    <name evidence="2" type="ORF">HAX54_021996</name>
</gene>
<comment type="caution">
    <text evidence="2">The sequence shown here is derived from an EMBL/GenBank/DDBJ whole genome shotgun (WGS) entry which is preliminary data.</text>
</comment>
<dbReference type="EMBL" id="JACEIK010000264">
    <property type="protein sequence ID" value="MCD7453763.1"/>
    <property type="molecule type" value="Genomic_DNA"/>
</dbReference>
<sequence>ENWIMNKVEANRAGAPTWGLRNTGANLPREGISQDTGSIPGKSEGHLRLNYGPKIHICGRRFSATDV</sequence>
<evidence type="ECO:0000313" key="2">
    <source>
        <dbReference type="EMBL" id="MCD7453763.1"/>
    </source>
</evidence>
<protein>
    <submittedName>
        <fullName evidence="2">Uncharacterized protein</fullName>
    </submittedName>
</protein>
<accession>A0ABS8S4L2</accession>
<proteinExistence type="predicted"/>
<keyword evidence="3" id="KW-1185">Reference proteome</keyword>
<evidence type="ECO:0000313" key="3">
    <source>
        <dbReference type="Proteomes" id="UP000823775"/>
    </source>
</evidence>